<sequence length="465" mass="50048">MASSKDIQTSSRPLIQHRQSITSGSPSSLPTHRPTAHSRNGSHSHSVLSSALNANRVSRRKSMNTATGTNVAAALAAAMQNEQNPGSKVSSLPISGAARRVSKSGVSKSNLAGSPLSPPASLPSHKFVAKNPESAIDDSAEMSPEESQLGADQARARRASDGQHLSKDGKKSNRVEVRCETCGKVYKHGSCLTKHLWEHTPEWNFTSKLLISKHQQVQLLEAASVLVGMNVDTDGNPTTPPDSAKDFASEPESAASPAASGYSDVHDGRSSADTTPPPQTDPYLHNNVPSYLGMGKRYSSGSNAISQSYQSGVSSSFRAGSISSTPNFGGHHRQPSFERRPPSQGRNNTNQEDRDLAAAVELLSCSFGSNGGSRDARLPSDAPPVPPLPMQYLDQAAFSSTPFFNSFSSRQMPESFTRGDHRHHAENMKVDDREDSIMDEDDDHDRRMRANGSEDDDLMFGRMDI</sequence>
<dbReference type="PROSITE" id="PS50157">
    <property type="entry name" value="ZINC_FINGER_C2H2_2"/>
    <property type="match status" value="1"/>
</dbReference>
<name>A0A9P8YKK2_9PEZI</name>
<evidence type="ECO:0000256" key="1">
    <source>
        <dbReference type="PROSITE-ProRule" id="PRU00042"/>
    </source>
</evidence>
<evidence type="ECO:0000313" key="5">
    <source>
        <dbReference type="Proteomes" id="UP000756346"/>
    </source>
</evidence>
<feature type="region of interest" description="Disordered" evidence="2">
    <location>
        <begin position="105"/>
        <end position="174"/>
    </location>
</feature>
<gene>
    <name evidence="4" type="ORF">B0I36DRAFT_358381</name>
</gene>
<feature type="compositionally biased region" description="Polar residues" evidence="2">
    <location>
        <begin position="1"/>
        <end position="30"/>
    </location>
</feature>
<evidence type="ECO:0000256" key="2">
    <source>
        <dbReference type="SAM" id="MobiDB-lite"/>
    </source>
</evidence>
<feature type="compositionally biased region" description="Basic and acidic residues" evidence="2">
    <location>
        <begin position="417"/>
        <end position="436"/>
    </location>
</feature>
<feature type="compositionally biased region" description="Polar residues" evidence="2">
    <location>
        <begin position="317"/>
        <end position="327"/>
    </location>
</feature>
<comment type="caution">
    <text evidence="4">The sequence shown here is derived from an EMBL/GenBank/DDBJ whole genome shotgun (WGS) entry which is preliminary data.</text>
</comment>
<accession>A0A9P8YKK2</accession>
<proteinExistence type="predicted"/>
<dbReference type="AlphaFoldDB" id="A0A9P8YKK2"/>
<evidence type="ECO:0000313" key="4">
    <source>
        <dbReference type="EMBL" id="KAH7041191.1"/>
    </source>
</evidence>
<keyword evidence="1" id="KW-0862">Zinc</keyword>
<feature type="compositionally biased region" description="Basic and acidic residues" evidence="2">
    <location>
        <begin position="154"/>
        <end position="174"/>
    </location>
</feature>
<dbReference type="OrthoDB" id="2152896at2759"/>
<feature type="compositionally biased region" description="Low complexity" evidence="2">
    <location>
        <begin position="250"/>
        <end position="260"/>
    </location>
</feature>
<evidence type="ECO:0000259" key="3">
    <source>
        <dbReference type="PROSITE" id="PS50157"/>
    </source>
</evidence>
<dbReference type="Proteomes" id="UP000756346">
    <property type="component" value="Unassembled WGS sequence"/>
</dbReference>
<keyword evidence="1" id="KW-0863">Zinc-finger</keyword>
<dbReference type="PROSITE" id="PS00028">
    <property type="entry name" value="ZINC_FINGER_C2H2_1"/>
    <property type="match status" value="1"/>
</dbReference>
<dbReference type="GO" id="GO:0008270">
    <property type="term" value="F:zinc ion binding"/>
    <property type="evidence" value="ECO:0007669"/>
    <property type="project" value="UniProtKB-KW"/>
</dbReference>
<dbReference type="GeneID" id="70187504"/>
<dbReference type="EMBL" id="JAGTJQ010000001">
    <property type="protein sequence ID" value="KAH7041191.1"/>
    <property type="molecule type" value="Genomic_DNA"/>
</dbReference>
<dbReference type="RefSeq" id="XP_046019246.1">
    <property type="nucleotide sequence ID" value="XM_046157958.1"/>
</dbReference>
<feature type="compositionally biased region" description="Polar residues" evidence="2">
    <location>
        <begin position="43"/>
        <end position="56"/>
    </location>
</feature>
<protein>
    <recommendedName>
        <fullName evidence="3">C2H2-type domain-containing protein</fullName>
    </recommendedName>
</protein>
<feature type="region of interest" description="Disordered" evidence="2">
    <location>
        <begin position="412"/>
        <end position="465"/>
    </location>
</feature>
<feature type="region of interest" description="Disordered" evidence="2">
    <location>
        <begin position="315"/>
        <end position="350"/>
    </location>
</feature>
<feature type="region of interest" description="Disordered" evidence="2">
    <location>
        <begin position="1"/>
        <end position="63"/>
    </location>
</feature>
<feature type="domain" description="C2H2-type" evidence="3">
    <location>
        <begin position="177"/>
        <end position="204"/>
    </location>
</feature>
<feature type="region of interest" description="Disordered" evidence="2">
    <location>
        <begin position="231"/>
        <end position="289"/>
    </location>
</feature>
<feature type="compositionally biased region" description="Acidic residues" evidence="2">
    <location>
        <begin position="135"/>
        <end position="144"/>
    </location>
</feature>
<dbReference type="InterPro" id="IPR013087">
    <property type="entry name" value="Znf_C2H2_type"/>
</dbReference>
<keyword evidence="1" id="KW-0479">Metal-binding</keyword>
<reference evidence="4" key="1">
    <citation type="journal article" date="2021" name="Nat. Commun.">
        <title>Genetic determinants of endophytism in the Arabidopsis root mycobiome.</title>
        <authorList>
            <person name="Mesny F."/>
            <person name="Miyauchi S."/>
            <person name="Thiergart T."/>
            <person name="Pickel B."/>
            <person name="Atanasova L."/>
            <person name="Karlsson M."/>
            <person name="Huettel B."/>
            <person name="Barry K.W."/>
            <person name="Haridas S."/>
            <person name="Chen C."/>
            <person name="Bauer D."/>
            <person name="Andreopoulos W."/>
            <person name="Pangilinan J."/>
            <person name="LaButti K."/>
            <person name="Riley R."/>
            <person name="Lipzen A."/>
            <person name="Clum A."/>
            <person name="Drula E."/>
            <person name="Henrissat B."/>
            <person name="Kohler A."/>
            <person name="Grigoriev I.V."/>
            <person name="Martin F.M."/>
            <person name="Hacquard S."/>
        </authorList>
    </citation>
    <scope>NUCLEOTIDE SEQUENCE</scope>
    <source>
        <strain evidence="4">MPI-CAGE-CH-0230</strain>
    </source>
</reference>
<keyword evidence="5" id="KW-1185">Reference proteome</keyword>
<organism evidence="4 5">
    <name type="scientific">Microdochium trichocladiopsis</name>
    <dbReference type="NCBI Taxonomy" id="1682393"/>
    <lineage>
        <taxon>Eukaryota</taxon>
        <taxon>Fungi</taxon>
        <taxon>Dikarya</taxon>
        <taxon>Ascomycota</taxon>
        <taxon>Pezizomycotina</taxon>
        <taxon>Sordariomycetes</taxon>
        <taxon>Xylariomycetidae</taxon>
        <taxon>Xylariales</taxon>
        <taxon>Microdochiaceae</taxon>
        <taxon>Microdochium</taxon>
    </lineage>
</organism>